<dbReference type="OMA" id="IEMIAIE"/>
<evidence type="ECO:0000313" key="9">
    <source>
        <dbReference type="Proteomes" id="UP000069549"/>
    </source>
</evidence>
<evidence type="ECO:0008006" key="14">
    <source>
        <dbReference type="Google" id="ProtNLM"/>
    </source>
</evidence>
<dbReference type="Proteomes" id="UP000516480">
    <property type="component" value="Chromosome 10"/>
</dbReference>
<name>A0A0Y9WZY7_PLABE</name>
<dbReference type="EMBL" id="LT608274">
    <property type="protein sequence ID" value="SCM17710.1"/>
    <property type="molecule type" value="Genomic_DNA"/>
</dbReference>
<sequence length="177" mass="20002">MVANTFVSSLLVCFFFVFFLTNNNMLALSNTDRNYKNDKNIYPINSENNKFSNEKNGIKQLKASNFSVVLDQIKGISENTNIKNAIKSFLIKSPTLSVIILLIISVVIGFVTHKATLNTSKRKICFDTPSNDAITNTIKDNIINEFIEMIAIETKENKSDEAKENKINERNEGNKIK</sequence>
<evidence type="ECO:0000313" key="7">
    <source>
        <dbReference type="EMBL" id="SCM17710.1"/>
    </source>
</evidence>
<keyword evidence="2" id="KW-0812">Transmembrane</keyword>
<dbReference type="Proteomes" id="UP000219974">
    <property type="component" value="Chromosome 10"/>
</dbReference>
<evidence type="ECO:0000313" key="5">
    <source>
        <dbReference type="EMBL" id="SCL93965.1"/>
    </source>
</evidence>
<evidence type="ECO:0000313" key="6">
    <source>
        <dbReference type="EMBL" id="SCM15914.1"/>
    </source>
</evidence>
<feature type="transmembrane region" description="Helical" evidence="2">
    <location>
        <begin position="95"/>
        <end position="113"/>
    </location>
</feature>
<organism evidence="4 9">
    <name type="scientific">Plasmodium berghei</name>
    <dbReference type="NCBI Taxonomy" id="5821"/>
    <lineage>
        <taxon>Eukaryota</taxon>
        <taxon>Sar</taxon>
        <taxon>Alveolata</taxon>
        <taxon>Apicomplexa</taxon>
        <taxon>Aconoidasida</taxon>
        <taxon>Haemosporida</taxon>
        <taxon>Plasmodiidae</taxon>
        <taxon>Plasmodium</taxon>
        <taxon>Plasmodium (Vinckeia)</taxon>
    </lineage>
</organism>
<dbReference type="EMBL" id="LT614636">
    <property type="protein sequence ID" value="SCN25877.1"/>
    <property type="molecule type" value="Genomic_DNA"/>
</dbReference>
<feature type="signal peptide" evidence="3">
    <location>
        <begin position="1"/>
        <end position="27"/>
    </location>
</feature>
<dbReference type="Proteomes" id="UP000219860">
    <property type="component" value="Chromosome 10"/>
</dbReference>
<evidence type="ECO:0000313" key="13">
    <source>
        <dbReference type="Proteomes" id="UP000516480"/>
    </source>
</evidence>
<dbReference type="VEuPathDB" id="PlasmoDB:PBANKA_1003900"/>
<evidence type="ECO:0000313" key="8">
    <source>
        <dbReference type="EMBL" id="SCN25877.1"/>
    </source>
</evidence>
<keyword evidence="2" id="KW-1133">Transmembrane helix</keyword>
<evidence type="ECO:0000313" key="12">
    <source>
        <dbReference type="Proteomes" id="UP000220214"/>
    </source>
</evidence>
<dbReference type="EMBL" id="LT608258">
    <property type="protein sequence ID" value="SCM15914.1"/>
    <property type="molecule type" value="Genomic_DNA"/>
</dbReference>
<dbReference type="Proteomes" id="UP000069549">
    <property type="component" value="Chromosome 10"/>
</dbReference>
<accession>A0A0Y9WZY7</accession>
<feature type="chain" id="PRO_5014242936" description="Gametocyte-specific protein" evidence="3">
    <location>
        <begin position="28"/>
        <end position="177"/>
    </location>
</feature>
<dbReference type="AlphaFoldDB" id="A0A0Y9WZY7"/>
<protein>
    <recommendedName>
        <fullName evidence="14">Gametocyte-specific protein</fullName>
    </recommendedName>
</protein>
<dbReference type="Proteomes" id="UP000220214">
    <property type="component" value="Chromosome 10"/>
</dbReference>
<evidence type="ECO:0000256" key="3">
    <source>
        <dbReference type="SAM" id="SignalP"/>
    </source>
</evidence>
<gene>
    <name evidence="4" type="ORF">PBK173_000228500</name>
    <name evidence="8" type="ORF">PBNK65E_000220500</name>
    <name evidence="5" type="ORF">PBNK65NY_000219400</name>
    <name evidence="6" type="ORF">PBSP11A_000219200</name>
    <name evidence="7" type="ORF">PBSP11RLL_000219300</name>
</gene>
<keyword evidence="2" id="KW-0472">Membrane</keyword>
<dbReference type="EMBL" id="LT608146">
    <property type="protein sequence ID" value="SCL93965.1"/>
    <property type="molecule type" value="Genomic_DNA"/>
</dbReference>
<evidence type="ECO:0000313" key="10">
    <source>
        <dbReference type="Proteomes" id="UP000219860"/>
    </source>
</evidence>
<dbReference type="EMBL" id="LT160030">
    <property type="protein sequence ID" value="CXI49211.1"/>
    <property type="molecule type" value="Genomic_DNA"/>
</dbReference>
<proteinExistence type="predicted"/>
<evidence type="ECO:0000256" key="1">
    <source>
        <dbReference type="SAM" id="MobiDB-lite"/>
    </source>
</evidence>
<reference evidence="4 9" key="1">
    <citation type="submission" date="2016-02" db="EMBL/GenBank/DDBJ databases">
        <authorList>
            <consortium name="Pathogen Informatics"/>
        </authorList>
    </citation>
    <scope>NUCLEOTIDE SEQUENCE [LARGE SCALE GENOMIC DNA]</scope>
    <source>
        <strain evidence="4 9">K173</strain>
        <strain evidence="5 13">NK65 ny</strain>
        <strain evidence="8 12">NK65e</strain>
        <strain evidence="6 10">SP11 Antwerpcl1</strain>
        <strain evidence="7 11">SP11 RLL</strain>
    </source>
</reference>
<evidence type="ECO:0000256" key="2">
    <source>
        <dbReference type="SAM" id="Phobius"/>
    </source>
</evidence>
<feature type="region of interest" description="Disordered" evidence="1">
    <location>
        <begin position="158"/>
        <end position="177"/>
    </location>
</feature>
<evidence type="ECO:0000313" key="11">
    <source>
        <dbReference type="Proteomes" id="UP000219974"/>
    </source>
</evidence>
<evidence type="ECO:0000313" key="4">
    <source>
        <dbReference type="EMBL" id="CXI49211.1"/>
    </source>
</evidence>
<keyword evidence="3" id="KW-0732">Signal</keyword>
<dbReference type="OrthoDB" id="373004at2759"/>